<sequence length="515" mass="57773">MASASRPNPSFASTRLTTRNHSGGPPLTQVGGRPTRSAQKRAAETESQSPDDSTEQLSHASTKRKAEPATDDEPLASSDEDEYDDFGEVEEVSPIRDPQKRTLFSPRDLNYHIQQSDATKYLSKGRLEGRDSSEIKNSPGRRKVAPTPKKKQINTSRKPVVKRNIRKPATHPSQKDKDEEPIFAAFPNQVRKQKQYSSKASHNIHASTPLKKQTARELEMESSSDSDDGPEQSHKSQTDKGPRFKDPTSFMEAHVAIPASSCHENDFDMLELSDGFEAVSPLSSVSSSFSVHIPPEIQEEIDRRTAAVTVCPVCEVPVDVELFKSFKSMERMGQQSRFCLLHRRKSAEKQWKECCYPTIDWGSFQERIESHFAELERMLLPDSVSVYRELLKSSAQECNKQGNFRLSITNSELEKMTTGYYGARGAKNMMEAIVTRFAPRVRELALSDSLVKAVGVSGYVQAVLVPELTTTLVKEDMNVDEEEARRIMQESMEIGDLLNPQIDDTMELRNESLGI</sequence>
<evidence type="ECO:0000256" key="8">
    <source>
        <dbReference type="SAM" id="MobiDB-lite"/>
    </source>
</evidence>
<dbReference type="GO" id="GO:0005737">
    <property type="term" value="C:cytoplasm"/>
    <property type="evidence" value="ECO:0007669"/>
    <property type="project" value="UniProtKB-SubCell"/>
</dbReference>
<feature type="region of interest" description="Disordered" evidence="8">
    <location>
        <begin position="1"/>
        <end position="247"/>
    </location>
</feature>
<dbReference type="RefSeq" id="XP_003171576.1">
    <property type="nucleotide sequence ID" value="XM_003171528.1"/>
</dbReference>
<dbReference type="PANTHER" id="PTHR41391">
    <property type="entry name" value="RESTRICTION OF TELOMERE CAPPING PROTEIN 4"/>
    <property type="match status" value="1"/>
</dbReference>
<keyword evidence="7" id="KW-0539">Nucleus</keyword>
<dbReference type="PANTHER" id="PTHR41391:SF1">
    <property type="entry name" value="RESTRICTION OF TELOMERE CAPPING PROTEIN 4"/>
    <property type="match status" value="1"/>
</dbReference>
<dbReference type="VEuPathDB" id="FungiDB:MGYG_06117"/>
<gene>
    <name evidence="10" type="ORF">MGYG_06117</name>
</gene>
<evidence type="ECO:0000256" key="6">
    <source>
        <dbReference type="ARBA" id="ARBA00022490"/>
    </source>
</evidence>
<evidence type="ECO:0000313" key="10">
    <source>
        <dbReference type="EMBL" id="EFR03122.1"/>
    </source>
</evidence>
<keyword evidence="11" id="KW-1185">Reference proteome</keyword>
<evidence type="ECO:0000256" key="1">
    <source>
        <dbReference type="ARBA" id="ARBA00002738"/>
    </source>
</evidence>
<dbReference type="GeneID" id="10026829"/>
<feature type="domain" description="Restriction of telomere capping protein 4 C-terminal" evidence="9">
    <location>
        <begin position="378"/>
        <end position="501"/>
    </location>
</feature>
<evidence type="ECO:0000256" key="3">
    <source>
        <dbReference type="ARBA" id="ARBA00004496"/>
    </source>
</evidence>
<evidence type="ECO:0000256" key="2">
    <source>
        <dbReference type="ARBA" id="ARBA00004123"/>
    </source>
</evidence>
<dbReference type="InParanoid" id="E4V0I5"/>
<feature type="compositionally biased region" description="Basic and acidic residues" evidence="8">
    <location>
        <begin position="231"/>
        <end position="246"/>
    </location>
</feature>
<comment type="subcellular location">
    <subcellularLocation>
        <location evidence="3">Cytoplasm</location>
    </subcellularLocation>
    <subcellularLocation>
        <location evidence="2">Nucleus</location>
    </subcellularLocation>
</comment>
<feature type="compositionally biased region" description="Polar residues" evidence="8">
    <location>
        <begin position="195"/>
        <end position="206"/>
    </location>
</feature>
<feature type="compositionally biased region" description="Polar residues" evidence="8">
    <location>
        <begin position="1"/>
        <end position="21"/>
    </location>
</feature>
<organism evidence="11">
    <name type="scientific">Arthroderma gypseum (strain ATCC MYA-4604 / CBS 118893)</name>
    <name type="common">Microsporum gypseum</name>
    <dbReference type="NCBI Taxonomy" id="535722"/>
    <lineage>
        <taxon>Eukaryota</taxon>
        <taxon>Fungi</taxon>
        <taxon>Dikarya</taxon>
        <taxon>Ascomycota</taxon>
        <taxon>Pezizomycotina</taxon>
        <taxon>Eurotiomycetes</taxon>
        <taxon>Eurotiomycetidae</taxon>
        <taxon>Onygenales</taxon>
        <taxon>Arthrodermataceae</taxon>
        <taxon>Nannizzia</taxon>
    </lineage>
</organism>
<comment type="similarity">
    <text evidence="4">Belongs to the RTC4 family.</text>
</comment>
<dbReference type="GO" id="GO:0005634">
    <property type="term" value="C:nucleus"/>
    <property type="evidence" value="ECO:0007669"/>
    <property type="project" value="UniProtKB-SubCell"/>
</dbReference>
<dbReference type="OMA" id="ETISCGY"/>
<keyword evidence="6" id="KW-0963">Cytoplasm</keyword>
<dbReference type="HOGENOM" id="CLU_034020_0_0_1"/>
<evidence type="ECO:0000259" key="9">
    <source>
        <dbReference type="SMART" id="SM01312"/>
    </source>
</evidence>
<comment type="function">
    <text evidence="1">May be involved in a process influencing telomere capping.</text>
</comment>
<dbReference type="InterPro" id="IPR028094">
    <property type="entry name" value="RTC4_C"/>
</dbReference>
<dbReference type="OrthoDB" id="128308at2759"/>
<feature type="compositionally biased region" description="Acidic residues" evidence="8">
    <location>
        <begin position="69"/>
        <end position="91"/>
    </location>
</feature>
<protein>
    <recommendedName>
        <fullName evidence="5">Restriction of telomere capping protein 4</fullName>
    </recommendedName>
</protein>
<evidence type="ECO:0000256" key="5">
    <source>
        <dbReference type="ARBA" id="ARBA00015162"/>
    </source>
</evidence>
<feature type="compositionally biased region" description="Basic residues" evidence="8">
    <location>
        <begin position="159"/>
        <end position="169"/>
    </location>
</feature>
<accession>E4V0I5</accession>
<evidence type="ECO:0000256" key="4">
    <source>
        <dbReference type="ARBA" id="ARBA00009461"/>
    </source>
</evidence>
<dbReference type="AlphaFoldDB" id="E4V0I5"/>
<name>E4V0I5_ARTGP</name>
<evidence type="ECO:0000256" key="7">
    <source>
        <dbReference type="ARBA" id="ARBA00023242"/>
    </source>
</evidence>
<evidence type="ECO:0000313" key="11">
    <source>
        <dbReference type="Proteomes" id="UP000002669"/>
    </source>
</evidence>
<feature type="compositionally biased region" description="Basic and acidic residues" evidence="8">
    <location>
        <begin position="125"/>
        <end position="134"/>
    </location>
</feature>
<dbReference type="eggNOG" id="ENOG502SEU0">
    <property type="taxonomic scope" value="Eukaryota"/>
</dbReference>
<reference evidence="11" key="1">
    <citation type="journal article" date="2012" name="MBio">
        <title>Comparative genome analysis of Trichophyton rubrum and related dermatophytes reveals candidate genes involved in infection.</title>
        <authorList>
            <person name="Martinez D.A."/>
            <person name="Oliver B.G."/>
            <person name="Graeser Y."/>
            <person name="Goldberg J.M."/>
            <person name="Li W."/>
            <person name="Martinez-Rossi N.M."/>
            <person name="Monod M."/>
            <person name="Shelest E."/>
            <person name="Barton R.C."/>
            <person name="Birch E."/>
            <person name="Brakhage A.A."/>
            <person name="Chen Z."/>
            <person name="Gurr S.J."/>
            <person name="Heiman D."/>
            <person name="Heitman J."/>
            <person name="Kosti I."/>
            <person name="Rossi A."/>
            <person name="Saif S."/>
            <person name="Samalova M."/>
            <person name="Saunders C.W."/>
            <person name="Shea T."/>
            <person name="Summerbell R.C."/>
            <person name="Xu J."/>
            <person name="Young S."/>
            <person name="Zeng Q."/>
            <person name="Birren B.W."/>
            <person name="Cuomo C.A."/>
            <person name="White T.C."/>
        </authorList>
    </citation>
    <scope>NUCLEOTIDE SEQUENCE [LARGE SCALE GENOMIC DNA]</scope>
    <source>
        <strain evidence="11">ATCC MYA-4604 / CBS 118893</strain>
    </source>
</reference>
<feature type="compositionally biased region" description="Acidic residues" evidence="8">
    <location>
        <begin position="220"/>
        <end position="230"/>
    </location>
</feature>
<feature type="compositionally biased region" description="Polar residues" evidence="8">
    <location>
        <begin position="45"/>
        <end position="60"/>
    </location>
</feature>
<dbReference type="SMART" id="SM01312">
    <property type="entry name" value="RTC4"/>
    <property type="match status" value="1"/>
</dbReference>
<proteinExistence type="inferred from homology"/>
<dbReference type="EMBL" id="DS989826">
    <property type="protein sequence ID" value="EFR03122.1"/>
    <property type="molecule type" value="Genomic_DNA"/>
</dbReference>
<dbReference type="InterPro" id="IPR039024">
    <property type="entry name" value="RTC4"/>
</dbReference>
<feature type="compositionally biased region" description="Basic residues" evidence="8">
    <location>
        <begin position="139"/>
        <end position="152"/>
    </location>
</feature>
<dbReference type="Pfam" id="PF14474">
    <property type="entry name" value="RTC4"/>
    <property type="match status" value="1"/>
</dbReference>
<dbReference type="Proteomes" id="UP000002669">
    <property type="component" value="Unassembled WGS sequence"/>
</dbReference>